<organism evidence="3">
    <name type="scientific">Cacopsylla melanoneura</name>
    <dbReference type="NCBI Taxonomy" id="428564"/>
    <lineage>
        <taxon>Eukaryota</taxon>
        <taxon>Metazoa</taxon>
        <taxon>Ecdysozoa</taxon>
        <taxon>Arthropoda</taxon>
        <taxon>Hexapoda</taxon>
        <taxon>Insecta</taxon>
        <taxon>Pterygota</taxon>
        <taxon>Neoptera</taxon>
        <taxon>Paraneoptera</taxon>
        <taxon>Hemiptera</taxon>
        <taxon>Sternorrhyncha</taxon>
        <taxon>Psylloidea</taxon>
        <taxon>Psyllidae</taxon>
        <taxon>Psyllinae</taxon>
        <taxon>Cacopsylla</taxon>
    </lineage>
</organism>
<feature type="compositionally biased region" description="Low complexity" evidence="1">
    <location>
        <begin position="256"/>
        <end position="270"/>
    </location>
</feature>
<dbReference type="CDD" id="cd18493">
    <property type="entry name" value="BACK_BTBD17"/>
    <property type="match status" value="1"/>
</dbReference>
<dbReference type="EMBL" id="HBUF01390027">
    <property type="protein sequence ID" value="CAG6733504.1"/>
    <property type="molecule type" value="Transcribed_RNA"/>
</dbReference>
<dbReference type="Pfam" id="PF00651">
    <property type="entry name" value="BTB"/>
    <property type="match status" value="1"/>
</dbReference>
<dbReference type="CDD" id="cd18292">
    <property type="entry name" value="BTB_POZ_BTBD17"/>
    <property type="match status" value="1"/>
</dbReference>
<feature type="region of interest" description="Disordered" evidence="1">
    <location>
        <begin position="248"/>
        <end position="280"/>
    </location>
</feature>
<dbReference type="SMART" id="SM00875">
    <property type="entry name" value="BACK"/>
    <property type="match status" value="1"/>
</dbReference>
<sequence>MEFNPLNLLEVVDQDVGFMAKRIKTRENTEIDNSKHLVTKIATLYAERLMNDICLIVDGKEYPSHRIILCTSSEVFQVMLMTTNWSESRTSRIVLQETKPCVEIFDKFLRYFYTGQISINESTVLPIMTLADKYIVKDLMQVCKDYMCSHIASSEEHVVSWYQYTLGLGHMSHNMVAQACQNFIKWNFKTVAETGDFLNFTPDCLCRFLMQNDIVVQNEMALLKYVMRWLEVQQENLLYEDPVPSPASSEHSTCLPSETSLHRSSSTSLPSEDHRISPALTTEDPMKSLVESVICYIRFPMMSRKELAQLLLCPLVRTHKEFFIDRMTLGVAYHTGCPEDIEHIFDSKLPQDRFLFTPRLYTDAKFSSPLHISHFDSIPPYHSRTLVFSSLSNPSDNDEDERPVEWVIDVYPKGVWFDKFSLIILSPLAPASLAQGTIELPQVIKKTVRVSITCKDPPQEDTEDLRVKFGILVYGTQDGVEYVNTVQVKTLRFNEKERVFNFDDLIDYEELNPVRKSSAQGTPAPPRSIHLCSNVLKMNFIIIPLSSYSVTESR</sequence>
<dbReference type="InterPro" id="IPR056184">
    <property type="entry name" value="TRAF_BTBD17"/>
</dbReference>
<proteinExistence type="predicted"/>
<dbReference type="SUPFAM" id="SSF54695">
    <property type="entry name" value="POZ domain"/>
    <property type="match status" value="1"/>
</dbReference>
<dbReference type="Gene3D" id="1.25.40.420">
    <property type="match status" value="1"/>
</dbReference>
<dbReference type="PANTHER" id="PTHR24410">
    <property type="entry name" value="HL07962P-RELATED"/>
    <property type="match status" value="1"/>
</dbReference>
<dbReference type="InterPro" id="IPR011333">
    <property type="entry name" value="SKP1/BTB/POZ_sf"/>
</dbReference>
<name>A0A8D8YR22_9HEMI</name>
<feature type="domain" description="BTB" evidence="2">
    <location>
        <begin position="51"/>
        <end position="121"/>
    </location>
</feature>
<evidence type="ECO:0000313" key="3">
    <source>
        <dbReference type="EMBL" id="CAG6733504.1"/>
    </source>
</evidence>
<dbReference type="PANTHER" id="PTHR24410:SF41">
    <property type="entry name" value="HL07962P"/>
    <property type="match status" value="1"/>
</dbReference>
<dbReference type="Gene3D" id="3.30.710.10">
    <property type="entry name" value="Potassium Channel Kv1.1, Chain A"/>
    <property type="match status" value="1"/>
</dbReference>
<reference evidence="3" key="1">
    <citation type="submission" date="2021-05" db="EMBL/GenBank/DDBJ databases">
        <authorList>
            <person name="Alioto T."/>
            <person name="Alioto T."/>
            <person name="Gomez Garrido J."/>
        </authorList>
    </citation>
    <scope>NUCLEOTIDE SEQUENCE</scope>
</reference>
<dbReference type="Pfam" id="PF23651">
    <property type="entry name" value="TRAF_BTBD17"/>
    <property type="match status" value="1"/>
</dbReference>
<dbReference type="SMART" id="SM00225">
    <property type="entry name" value="BTB"/>
    <property type="match status" value="1"/>
</dbReference>
<evidence type="ECO:0000259" key="2">
    <source>
        <dbReference type="PROSITE" id="PS50097"/>
    </source>
</evidence>
<evidence type="ECO:0000256" key="1">
    <source>
        <dbReference type="SAM" id="MobiDB-lite"/>
    </source>
</evidence>
<dbReference type="AlphaFoldDB" id="A0A8D8YR22"/>
<accession>A0A8D8YR22</accession>
<dbReference type="InterPro" id="IPR051481">
    <property type="entry name" value="BTB-POZ/Galectin-3-binding"/>
</dbReference>
<dbReference type="PROSITE" id="PS50097">
    <property type="entry name" value="BTB"/>
    <property type="match status" value="1"/>
</dbReference>
<protein>
    <submittedName>
        <fullName evidence="3">BTB/POZ domain-containing protein 17</fullName>
    </submittedName>
</protein>
<dbReference type="InterPro" id="IPR000210">
    <property type="entry name" value="BTB/POZ_dom"/>
</dbReference>
<dbReference type="Pfam" id="PF07707">
    <property type="entry name" value="BACK"/>
    <property type="match status" value="1"/>
</dbReference>
<dbReference type="InterPro" id="IPR011705">
    <property type="entry name" value="BACK"/>
</dbReference>